<feature type="compositionally biased region" description="Polar residues" evidence="1">
    <location>
        <begin position="92"/>
        <end position="107"/>
    </location>
</feature>
<keyword evidence="3" id="KW-1185">Reference proteome</keyword>
<proteinExistence type="predicted"/>
<feature type="region of interest" description="Disordered" evidence="1">
    <location>
        <begin position="92"/>
        <end position="130"/>
    </location>
</feature>
<sequence length="229" mass="24263">MCDIHEGEFVCCCTPLCSKRKNIAPIENTWYYTPTGTAISELLYLQPAIGDQCTCPKGVNISRTSSSNLKSRSNSNSSCECAPTVASVVDAQQSSPQSAIDGDNTSTEDCKRRMKSETAQRDDVKSDGDGQAVVNASTNVIHLSRRVFTLTYSDRGGVQKTLDARSTKKQSVDGSVSPKGVVNVRLTRKAGAQLGLGIAGGLSINTANIPGLLVVIYSNAIGEINIGDL</sequence>
<name>A0A183VB80_TOXCA</name>
<dbReference type="EMBL" id="UYWY01025020">
    <property type="protein sequence ID" value="VDM49321.1"/>
    <property type="molecule type" value="Genomic_DNA"/>
</dbReference>
<protein>
    <submittedName>
        <fullName evidence="4">SET domain-containing protein</fullName>
    </submittedName>
</protein>
<evidence type="ECO:0000313" key="3">
    <source>
        <dbReference type="Proteomes" id="UP000050794"/>
    </source>
</evidence>
<evidence type="ECO:0000313" key="2">
    <source>
        <dbReference type="EMBL" id="VDM49321.1"/>
    </source>
</evidence>
<dbReference type="WBParaSite" id="TCNE_0001800401-mRNA-1">
    <property type="protein sequence ID" value="TCNE_0001800401-mRNA-1"/>
    <property type="gene ID" value="TCNE_0001800401"/>
</dbReference>
<gene>
    <name evidence="2" type="ORF">TCNE_LOCUS18000</name>
</gene>
<accession>A0A183VB80</accession>
<evidence type="ECO:0000256" key="1">
    <source>
        <dbReference type="SAM" id="MobiDB-lite"/>
    </source>
</evidence>
<evidence type="ECO:0000313" key="4">
    <source>
        <dbReference type="WBParaSite" id="TCNE_0001800401-mRNA-1"/>
    </source>
</evidence>
<dbReference type="AlphaFoldDB" id="A0A183VB80"/>
<reference evidence="2 3" key="2">
    <citation type="submission" date="2018-11" db="EMBL/GenBank/DDBJ databases">
        <authorList>
            <consortium name="Pathogen Informatics"/>
        </authorList>
    </citation>
    <scope>NUCLEOTIDE SEQUENCE [LARGE SCALE GENOMIC DNA]</scope>
</reference>
<organism evidence="3 4">
    <name type="scientific">Toxocara canis</name>
    <name type="common">Canine roundworm</name>
    <dbReference type="NCBI Taxonomy" id="6265"/>
    <lineage>
        <taxon>Eukaryota</taxon>
        <taxon>Metazoa</taxon>
        <taxon>Ecdysozoa</taxon>
        <taxon>Nematoda</taxon>
        <taxon>Chromadorea</taxon>
        <taxon>Rhabditida</taxon>
        <taxon>Spirurina</taxon>
        <taxon>Ascaridomorpha</taxon>
        <taxon>Ascaridoidea</taxon>
        <taxon>Toxocaridae</taxon>
        <taxon>Toxocara</taxon>
    </lineage>
</organism>
<dbReference type="Proteomes" id="UP000050794">
    <property type="component" value="Unassembled WGS sequence"/>
</dbReference>
<feature type="compositionally biased region" description="Basic and acidic residues" evidence="1">
    <location>
        <begin position="108"/>
        <end position="128"/>
    </location>
</feature>
<reference evidence="4" key="1">
    <citation type="submission" date="2016-06" db="UniProtKB">
        <authorList>
            <consortium name="WormBaseParasite"/>
        </authorList>
    </citation>
    <scope>IDENTIFICATION</scope>
</reference>